<feature type="coiled-coil region" evidence="1">
    <location>
        <begin position="181"/>
        <end position="226"/>
    </location>
</feature>
<dbReference type="Pfam" id="PF20882">
    <property type="entry name" value="Sos7"/>
    <property type="match status" value="1"/>
</dbReference>
<evidence type="ECO:0000256" key="1">
    <source>
        <dbReference type="SAM" id="Coils"/>
    </source>
</evidence>
<dbReference type="PANTHER" id="PTHR37329">
    <property type="entry name" value="KINETOCHORE PROTEIN SOS7"/>
    <property type="match status" value="1"/>
</dbReference>
<organism evidence="3 4">
    <name type="scientific">Paxillus involutus ATCC 200175</name>
    <dbReference type="NCBI Taxonomy" id="664439"/>
    <lineage>
        <taxon>Eukaryota</taxon>
        <taxon>Fungi</taxon>
        <taxon>Dikarya</taxon>
        <taxon>Basidiomycota</taxon>
        <taxon>Agaricomycotina</taxon>
        <taxon>Agaricomycetes</taxon>
        <taxon>Agaricomycetidae</taxon>
        <taxon>Boletales</taxon>
        <taxon>Paxilineae</taxon>
        <taxon>Paxillaceae</taxon>
        <taxon>Paxillus</taxon>
    </lineage>
</organism>
<evidence type="ECO:0000313" key="4">
    <source>
        <dbReference type="Proteomes" id="UP000053647"/>
    </source>
</evidence>
<dbReference type="EMBL" id="KN819374">
    <property type="protein sequence ID" value="KIJ11725.1"/>
    <property type="molecule type" value="Genomic_DNA"/>
</dbReference>
<dbReference type="InterPro" id="IPR048781">
    <property type="entry name" value="Sos7_CC"/>
</dbReference>
<reference evidence="3 4" key="1">
    <citation type="submission" date="2014-06" db="EMBL/GenBank/DDBJ databases">
        <authorList>
            <consortium name="DOE Joint Genome Institute"/>
            <person name="Kuo A."/>
            <person name="Kohler A."/>
            <person name="Nagy L.G."/>
            <person name="Floudas D."/>
            <person name="Copeland A."/>
            <person name="Barry K.W."/>
            <person name="Cichocki N."/>
            <person name="Veneault-Fourrey C."/>
            <person name="LaButti K."/>
            <person name="Lindquist E.A."/>
            <person name="Lipzen A."/>
            <person name="Lundell T."/>
            <person name="Morin E."/>
            <person name="Murat C."/>
            <person name="Sun H."/>
            <person name="Tunlid A."/>
            <person name="Henrissat B."/>
            <person name="Grigoriev I.V."/>
            <person name="Hibbett D.S."/>
            <person name="Martin F."/>
            <person name="Nordberg H.P."/>
            <person name="Cantor M.N."/>
            <person name="Hua S.X."/>
        </authorList>
    </citation>
    <scope>NUCLEOTIDE SEQUENCE [LARGE SCALE GENOMIC DNA]</scope>
    <source>
        <strain evidence="3 4">ATCC 200175</strain>
    </source>
</reference>
<feature type="domain" description="Kinetochore protein Sos7 coiled-coil" evidence="2">
    <location>
        <begin position="62"/>
        <end position="133"/>
    </location>
</feature>
<keyword evidence="4" id="KW-1185">Reference proteome</keyword>
<dbReference type="GO" id="GO:0034501">
    <property type="term" value="P:protein localization to kinetochore"/>
    <property type="evidence" value="ECO:0007669"/>
    <property type="project" value="InterPro"/>
</dbReference>
<evidence type="ECO:0000313" key="3">
    <source>
        <dbReference type="EMBL" id="KIJ11725.1"/>
    </source>
</evidence>
<dbReference type="InterPro" id="IPR037475">
    <property type="entry name" value="Sos7"/>
</dbReference>
<evidence type="ECO:0000259" key="2">
    <source>
        <dbReference type="Pfam" id="PF20882"/>
    </source>
</evidence>
<dbReference type="GO" id="GO:0051315">
    <property type="term" value="P:attachment of mitotic spindle microtubules to kinetochore"/>
    <property type="evidence" value="ECO:0007669"/>
    <property type="project" value="TreeGrafter"/>
</dbReference>
<keyword evidence="1" id="KW-0175">Coiled coil</keyword>
<dbReference type="OrthoDB" id="18959at2759"/>
<dbReference type="PANTHER" id="PTHR37329:SF1">
    <property type="entry name" value="KINETOCHORE PROTEIN SOS7"/>
    <property type="match status" value="1"/>
</dbReference>
<accession>A0A0C9T7U1</accession>
<reference evidence="4" key="2">
    <citation type="submission" date="2015-01" db="EMBL/GenBank/DDBJ databases">
        <title>Evolutionary Origins and Diversification of the Mycorrhizal Mutualists.</title>
        <authorList>
            <consortium name="DOE Joint Genome Institute"/>
            <consortium name="Mycorrhizal Genomics Consortium"/>
            <person name="Kohler A."/>
            <person name="Kuo A."/>
            <person name="Nagy L.G."/>
            <person name="Floudas D."/>
            <person name="Copeland A."/>
            <person name="Barry K.W."/>
            <person name="Cichocki N."/>
            <person name="Veneault-Fourrey C."/>
            <person name="LaButti K."/>
            <person name="Lindquist E.A."/>
            <person name="Lipzen A."/>
            <person name="Lundell T."/>
            <person name="Morin E."/>
            <person name="Murat C."/>
            <person name="Riley R."/>
            <person name="Ohm R."/>
            <person name="Sun H."/>
            <person name="Tunlid A."/>
            <person name="Henrissat B."/>
            <person name="Grigoriev I.V."/>
            <person name="Hibbett D.S."/>
            <person name="Martin F."/>
        </authorList>
    </citation>
    <scope>NUCLEOTIDE SEQUENCE [LARGE SCALE GENOMIC DNA]</scope>
    <source>
        <strain evidence="4">ATCC 200175</strain>
    </source>
</reference>
<sequence>MSTADAPEQLQENLASAKLHILDSCAQLKSHQFDGLDDWSPGEDALSDPAVVASDVAAQISFLRKLKFQYLEQNAKDKYVKTIVSDDAPLITASSNEEIRLRNEEKKRVLKEAKLRLSGRQEDVRTLAPLVEEGDYQKARSLTTLATTLSAQILDARLALTRLRQAHPHPRLTVASATFTLDGQVEQMQKMEDKLQGINSQMGGAKEQLKTQMAELERLRGIERERIAEFGLVGKESGEEEDPRVGSLYDWFLASLAIHRSLLSLKSSHAESENELRLTYSIDIVPYSSPKDLILTLLFIPNTRQLASAEVSLGGAGLDLGDVIDVHVQANDISGLVWAVLAGARADSPHGRMNGDRI</sequence>
<proteinExistence type="predicted"/>
<dbReference type="HOGENOM" id="CLU_062075_0_0_1"/>
<dbReference type="AlphaFoldDB" id="A0A0C9T7U1"/>
<dbReference type="Proteomes" id="UP000053647">
    <property type="component" value="Unassembled WGS sequence"/>
</dbReference>
<protein>
    <recommendedName>
        <fullName evidence="2">Kinetochore protein Sos7 coiled-coil domain-containing protein</fullName>
    </recommendedName>
</protein>
<dbReference type="GO" id="GO:0000776">
    <property type="term" value="C:kinetochore"/>
    <property type="evidence" value="ECO:0007669"/>
    <property type="project" value="InterPro"/>
</dbReference>
<gene>
    <name evidence="3" type="ORF">PAXINDRAFT_84142</name>
</gene>
<name>A0A0C9T7U1_PAXIN</name>